<dbReference type="PANTHER" id="PTHR34817:SF1">
    <property type="entry name" value="NUCLEOTIDYLTRANSFERASE"/>
    <property type="match status" value="1"/>
</dbReference>
<proteinExistence type="predicted"/>
<name>A0ABN2SF08_9ACTN</name>
<keyword evidence="2" id="KW-1185">Reference proteome</keyword>
<reference evidence="1 2" key="1">
    <citation type="journal article" date="2019" name="Int. J. Syst. Evol. Microbiol.">
        <title>The Global Catalogue of Microorganisms (GCM) 10K type strain sequencing project: providing services to taxonomists for standard genome sequencing and annotation.</title>
        <authorList>
            <consortium name="The Broad Institute Genomics Platform"/>
            <consortium name="The Broad Institute Genome Sequencing Center for Infectious Disease"/>
            <person name="Wu L."/>
            <person name="Ma J."/>
        </authorList>
    </citation>
    <scope>NUCLEOTIDE SEQUENCE [LARGE SCALE GENOMIC DNA]</scope>
    <source>
        <strain evidence="1 2">JCM 15313</strain>
    </source>
</reference>
<protein>
    <recommendedName>
        <fullName evidence="3">Nucleotidyltransferase</fullName>
    </recommendedName>
</protein>
<comment type="caution">
    <text evidence="1">The sequence shown here is derived from an EMBL/GenBank/DDBJ whole genome shotgun (WGS) entry which is preliminary data.</text>
</comment>
<accession>A0ABN2SF08</accession>
<sequence length="274" mass="31063">MGSRAMDLYRVNGNIMKHSSPEFAALAERGTILRCQVGSGVHGITVANQDDRDEMGICVEPPEYVIGLREFEQYIYRSQPEGVRSGPGDLDLTVYSLRKWLRLALSGNPTVLLPLFVPESEIVEVTELGRELRANAERILSRQAGHRFLGYLRAQRDSMLGRRGGRHTNRPEFIEEYGFDVKFAYHMVRLGVQGVEMLETGRLTLPMPDPWATWLREVRHGEHTMDETLEAVAELEARLEELTTTSHLPEHSDMAWADAWLVGAYQRAWSESAP</sequence>
<dbReference type="InterPro" id="IPR018775">
    <property type="entry name" value="RlaP"/>
</dbReference>
<gene>
    <name evidence="1" type="ORF">GCM10009799_08630</name>
</gene>
<dbReference type="EMBL" id="BAAAPC010000003">
    <property type="protein sequence ID" value="GAA1985485.1"/>
    <property type="molecule type" value="Genomic_DNA"/>
</dbReference>
<evidence type="ECO:0000313" key="1">
    <source>
        <dbReference type="EMBL" id="GAA1985485.1"/>
    </source>
</evidence>
<evidence type="ECO:0008006" key="3">
    <source>
        <dbReference type="Google" id="ProtNLM"/>
    </source>
</evidence>
<organism evidence="1 2">
    <name type="scientific">Nocardiopsis rhodophaea</name>
    <dbReference type="NCBI Taxonomy" id="280238"/>
    <lineage>
        <taxon>Bacteria</taxon>
        <taxon>Bacillati</taxon>
        <taxon>Actinomycetota</taxon>
        <taxon>Actinomycetes</taxon>
        <taxon>Streptosporangiales</taxon>
        <taxon>Nocardiopsidaceae</taxon>
        <taxon>Nocardiopsis</taxon>
    </lineage>
</organism>
<dbReference type="Pfam" id="PF10127">
    <property type="entry name" value="RlaP"/>
    <property type="match status" value="1"/>
</dbReference>
<dbReference type="Proteomes" id="UP001501585">
    <property type="component" value="Unassembled WGS sequence"/>
</dbReference>
<evidence type="ECO:0000313" key="2">
    <source>
        <dbReference type="Proteomes" id="UP001501585"/>
    </source>
</evidence>
<dbReference type="PANTHER" id="PTHR34817">
    <property type="entry name" value="NUCLEOTIDYLTRANSFERASE"/>
    <property type="match status" value="1"/>
</dbReference>